<gene>
    <name evidence="2" type="ORF">TL16_g00630</name>
</gene>
<evidence type="ECO:0000256" key="1">
    <source>
        <dbReference type="SAM" id="SignalP"/>
    </source>
</evidence>
<reference evidence="3" key="1">
    <citation type="journal article" date="2023" name="Commun. Biol.">
        <title>Genome analysis of Parmales, the sister group of diatoms, reveals the evolutionary specialization of diatoms from phago-mixotrophs to photoautotrophs.</title>
        <authorList>
            <person name="Ban H."/>
            <person name="Sato S."/>
            <person name="Yoshikawa S."/>
            <person name="Yamada K."/>
            <person name="Nakamura Y."/>
            <person name="Ichinomiya M."/>
            <person name="Sato N."/>
            <person name="Blanc-Mathieu R."/>
            <person name="Endo H."/>
            <person name="Kuwata A."/>
            <person name="Ogata H."/>
        </authorList>
    </citation>
    <scope>NUCLEOTIDE SEQUENCE [LARGE SCALE GENOMIC DNA]</scope>
</reference>
<dbReference type="EMBL" id="BLQM01000011">
    <property type="protein sequence ID" value="GMH49834.1"/>
    <property type="molecule type" value="Genomic_DNA"/>
</dbReference>
<evidence type="ECO:0000313" key="3">
    <source>
        <dbReference type="Proteomes" id="UP001162640"/>
    </source>
</evidence>
<sequence>MTYRTSLLLCIFVTVLSANLGALTDHLPKPDYRRDVDCSADYGKANEWDGGGGGGFVEGCHPKVCNRLV</sequence>
<protein>
    <submittedName>
        <fullName evidence="2">Uncharacterized protein</fullName>
    </submittedName>
</protein>
<accession>A0A9W7DN72</accession>
<feature type="signal peptide" evidence="1">
    <location>
        <begin position="1"/>
        <end position="17"/>
    </location>
</feature>
<keyword evidence="1" id="KW-0732">Signal</keyword>
<evidence type="ECO:0000313" key="2">
    <source>
        <dbReference type="EMBL" id="GMH49834.1"/>
    </source>
</evidence>
<dbReference type="Proteomes" id="UP001162640">
    <property type="component" value="Unassembled WGS sequence"/>
</dbReference>
<proteinExistence type="predicted"/>
<comment type="caution">
    <text evidence="2">The sequence shown here is derived from an EMBL/GenBank/DDBJ whole genome shotgun (WGS) entry which is preliminary data.</text>
</comment>
<feature type="chain" id="PRO_5040947181" evidence="1">
    <location>
        <begin position="18"/>
        <end position="69"/>
    </location>
</feature>
<name>A0A9W7DN72_9STRA</name>
<dbReference type="AlphaFoldDB" id="A0A9W7DN72"/>
<organism evidence="2 3">
    <name type="scientific">Triparma laevis f. inornata</name>
    <dbReference type="NCBI Taxonomy" id="1714386"/>
    <lineage>
        <taxon>Eukaryota</taxon>
        <taxon>Sar</taxon>
        <taxon>Stramenopiles</taxon>
        <taxon>Ochrophyta</taxon>
        <taxon>Bolidophyceae</taxon>
        <taxon>Parmales</taxon>
        <taxon>Triparmaceae</taxon>
        <taxon>Triparma</taxon>
    </lineage>
</organism>